<feature type="chain" id="PRO_5012963817" description="DUF4859 domain-containing protein" evidence="1">
    <location>
        <begin position="19"/>
        <end position="368"/>
    </location>
</feature>
<dbReference type="AlphaFoldDB" id="A0A238XCT2"/>
<evidence type="ECO:0008006" key="4">
    <source>
        <dbReference type="Google" id="ProtNLM"/>
    </source>
</evidence>
<accession>A0A238XCT2</accession>
<dbReference type="EMBL" id="FZNT01000005">
    <property type="protein sequence ID" value="SNR56826.1"/>
    <property type="molecule type" value="Genomic_DNA"/>
</dbReference>
<protein>
    <recommendedName>
        <fullName evidence="4">DUF4859 domain-containing protein</fullName>
    </recommendedName>
</protein>
<evidence type="ECO:0000313" key="2">
    <source>
        <dbReference type="EMBL" id="SNR56826.1"/>
    </source>
</evidence>
<dbReference type="OrthoDB" id="1013052at2"/>
<evidence type="ECO:0000313" key="3">
    <source>
        <dbReference type="Proteomes" id="UP000198384"/>
    </source>
</evidence>
<keyword evidence="1" id="KW-0732">Signal</keyword>
<proteinExistence type="predicted"/>
<reference evidence="2 3" key="1">
    <citation type="submission" date="2017-06" db="EMBL/GenBank/DDBJ databases">
        <authorList>
            <person name="Kim H.J."/>
            <person name="Triplett B.A."/>
        </authorList>
    </citation>
    <scope>NUCLEOTIDE SEQUENCE [LARGE SCALE GENOMIC DNA]</scope>
    <source>
        <strain evidence="2 3">DSM 29150</strain>
    </source>
</reference>
<name>A0A238XCT2_9FLAO</name>
<dbReference type="RefSeq" id="WP_089381723.1">
    <property type="nucleotide sequence ID" value="NZ_FZNT01000005.1"/>
</dbReference>
<evidence type="ECO:0000256" key="1">
    <source>
        <dbReference type="SAM" id="SignalP"/>
    </source>
</evidence>
<dbReference type="Proteomes" id="UP000198384">
    <property type="component" value="Unassembled WGS sequence"/>
</dbReference>
<organism evidence="2 3">
    <name type="scientific">Lutibacter agarilyticus</name>
    <dbReference type="NCBI Taxonomy" id="1109740"/>
    <lineage>
        <taxon>Bacteria</taxon>
        <taxon>Pseudomonadati</taxon>
        <taxon>Bacteroidota</taxon>
        <taxon>Flavobacteriia</taxon>
        <taxon>Flavobacteriales</taxon>
        <taxon>Flavobacteriaceae</taxon>
        <taxon>Lutibacter</taxon>
    </lineage>
</organism>
<gene>
    <name evidence="2" type="ORF">SAMN06265371_105230</name>
</gene>
<dbReference type="PROSITE" id="PS51257">
    <property type="entry name" value="PROKAR_LIPOPROTEIN"/>
    <property type="match status" value="1"/>
</dbReference>
<feature type="signal peptide" evidence="1">
    <location>
        <begin position="1"/>
        <end position="18"/>
    </location>
</feature>
<keyword evidence="3" id="KW-1185">Reference proteome</keyword>
<sequence length="368" mass="41904">MKKIVYLLMAFTLVFTTACDPMEDVYDEIGDIEKVITGDVAFELSDDDYDFLEQGYGNFSSTDDAKELIPALLEDKYPVWGAGSLAAVTFKLYNPKRTEKSLVVYKVASSDYADLGFTYGNFSSFEQIVTFLDWKYPNPADRVLVALTYKYYNGSVNTVKNGFIYVSGEWQFLQGFTRDEYNQMGENYDNFTSKTVAEKRIPIFLKDYLKYETVETGDIQPIMYNIYQTDYDDIDGDGKTDDKTAYSYAFYCIFDGNAWVEYENIINETIQFGNDGSVWVPDNTINYTLTAADYELVGNGRYGNFDVRAGKAEETEEVRLEKINTILLNNFPASEEGQKYSVDYNVYSGAAEVWNMKVILSGGAYVLQ</sequence>